<evidence type="ECO:0008006" key="4">
    <source>
        <dbReference type="Google" id="ProtNLM"/>
    </source>
</evidence>
<accession>B6G1T8</accession>
<protein>
    <recommendedName>
        <fullName evidence="4">YtxH domain-containing protein</fullName>
    </recommendedName>
</protein>
<keyword evidence="3" id="KW-1185">Reference proteome</keyword>
<comment type="caution">
    <text evidence="2">The sequence shown here is derived from an EMBL/GenBank/DDBJ whole genome shotgun (WGS) entry which is preliminary data.</text>
</comment>
<reference evidence="2 3" key="2">
    <citation type="submission" date="2008-10" db="EMBL/GenBank/DDBJ databases">
        <title>Draft genome sequence of Clostridium hiranonis (DSM 13275).</title>
        <authorList>
            <person name="Sudarsanam P."/>
            <person name="Ley R."/>
            <person name="Guruge J."/>
            <person name="Turnbaugh P.J."/>
            <person name="Mahowald M."/>
            <person name="Liep D."/>
            <person name="Gordon J."/>
        </authorList>
    </citation>
    <scope>NUCLEOTIDE SEQUENCE [LARGE SCALE GENOMIC DNA]</scope>
    <source>
        <strain evidence="2 3">DSM 13275</strain>
    </source>
</reference>
<keyword evidence="1" id="KW-0812">Transmembrane</keyword>
<sequence>MSGKKGGLMIFGAIVGFVAGLFLAPKKGSELRKDAKEKFEDIKENPEETVKNTFDSVKNRISTFSETLFEVDEDGYEDVDLEDENIVISRTFKEVEDDMDDDIVLDTDKEEEL</sequence>
<dbReference type="InterPro" id="IPR052928">
    <property type="entry name" value="Desiccation-related_membrane"/>
</dbReference>
<feature type="transmembrane region" description="Helical" evidence="1">
    <location>
        <begin position="6"/>
        <end position="24"/>
    </location>
</feature>
<dbReference type="Proteomes" id="UP000003178">
    <property type="component" value="Unassembled WGS sequence"/>
</dbReference>
<dbReference type="EMBL" id="ABWP01000083">
    <property type="protein sequence ID" value="EEA84240.1"/>
    <property type="molecule type" value="Genomic_DNA"/>
</dbReference>
<dbReference type="OrthoDB" id="1757720at2"/>
<dbReference type="Pfam" id="PF12732">
    <property type="entry name" value="YtxH"/>
    <property type="match status" value="1"/>
</dbReference>
<dbReference type="eggNOG" id="COG4980">
    <property type="taxonomic scope" value="Bacteria"/>
</dbReference>
<dbReference type="InterPro" id="IPR024623">
    <property type="entry name" value="YtxH"/>
</dbReference>
<gene>
    <name evidence="2" type="ORF">CLOHIR_02096</name>
</gene>
<evidence type="ECO:0000256" key="1">
    <source>
        <dbReference type="SAM" id="Phobius"/>
    </source>
</evidence>
<dbReference type="HOGENOM" id="CLU_2382247_0_0_9"/>
<organism evidence="2 3">
    <name type="scientific">Peptacetobacter hiranonis (strain DSM 13275 / JCM 10541 / KCTC 15199 / TO-931)</name>
    <name type="common">Clostridium hiranonis</name>
    <dbReference type="NCBI Taxonomy" id="500633"/>
    <lineage>
        <taxon>Bacteria</taxon>
        <taxon>Bacillati</taxon>
        <taxon>Bacillota</taxon>
        <taxon>Clostridia</taxon>
        <taxon>Peptostreptococcales</taxon>
        <taxon>Peptostreptococcaceae</taxon>
        <taxon>Peptacetobacter</taxon>
    </lineage>
</organism>
<keyword evidence="1" id="KW-1133">Transmembrane helix</keyword>
<dbReference type="STRING" id="500633.CLOHIR_02096"/>
<keyword evidence="1" id="KW-0472">Membrane</keyword>
<name>B6G1T8_PEPHT</name>
<dbReference type="AlphaFoldDB" id="B6G1T8"/>
<evidence type="ECO:0000313" key="3">
    <source>
        <dbReference type="Proteomes" id="UP000003178"/>
    </source>
</evidence>
<reference evidence="2 3" key="1">
    <citation type="submission" date="2008-09" db="EMBL/GenBank/DDBJ databases">
        <authorList>
            <person name="Fulton L."/>
            <person name="Clifton S."/>
            <person name="Fulton B."/>
            <person name="Xu J."/>
            <person name="Minx P."/>
            <person name="Pepin K.H."/>
            <person name="Johnson M."/>
            <person name="Thiruvilangam P."/>
            <person name="Bhonagiri V."/>
            <person name="Nash W.E."/>
            <person name="Mardis E.R."/>
            <person name="Wilson R.K."/>
        </authorList>
    </citation>
    <scope>NUCLEOTIDE SEQUENCE [LARGE SCALE GENOMIC DNA]</scope>
    <source>
        <strain evidence="2 3">DSM 13275</strain>
    </source>
</reference>
<dbReference type="PANTHER" id="PTHR35792:SF2">
    <property type="entry name" value="GENERAL STRESS PROTEIN"/>
    <property type="match status" value="1"/>
</dbReference>
<evidence type="ECO:0000313" key="2">
    <source>
        <dbReference type="EMBL" id="EEA84240.1"/>
    </source>
</evidence>
<dbReference type="RefSeq" id="WP_006440938.1">
    <property type="nucleotide sequence ID" value="NZ_DS995361.1"/>
</dbReference>
<dbReference type="PANTHER" id="PTHR35792">
    <property type="entry name" value="GENERAL STRESS PROTEIN"/>
    <property type="match status" value="1"/>
</dbReference>
<proteinExistence type="predicted"/>